<gene>
    <name evidence="2" type="ORF">Ctob_015869</name>
</gene>
<evidence type="ECO:0000313" key="2">
    <source>
        <dbReference type="EMBL" id="KOO53513.1"/>
    </source>
</evidence>
<dbReference type="EMBL" id="JWZX01000198">
    <property type="protein sequence ID" value="KOO53513.1"/>
    <property type="molecule type" value="Genomic_DNA"/>
</dbReference>
<reference evidence="3" key="1">
    <citation type="journal article" date="2015" name="PLoS Genet.">
        <title>Genome Sequence and Transcriptome Analyses of Chrysochromulina tobin: Metabolic Tools for Enhanced Algal Fitness in the Prominent Order Prymnesiales (Haptophyceae).</title>
        <authorList>
            <person name="Hovde B.T."/>
            <person name="Deodato C.R."/>
            <person name="Hunsperger H.M."/>
            <person name="Ryken S.A."/>
            <person name="Yost W."/>
            <person name="Jha R.K."/>
            <person name="Patterson J."/>
            <person name="Monnat R.J. Jr."/>
            <person name="Barlow S.B."/>
            <person name="Starkenburg S.R."/>
            <person name="Cattolico R.A."/>
        </authorList>
    </citation>
    <scope>NUCLEOTIDE SEQUENCE</scope>
    <source>
        <strain evidence="3">CCMP291</strain>
    </source>
</reference>
<dbReference type="AlphaFoldDB" id="A0A0M0LS11"/>
<evidence type="ECO:0000313" key="3">
    <source>
        <dbReference type="Proteomes" id="UP000037460"/>
    </source>
</evidence>
<organism evidence="2 3">
    <name type="scientific">Chrysochromulina tobinii</name>
    <dbReference type="NCBI Taxonomy" id="1460289"/>
    <lineage>
        <taxon>Eukaryota</taxon>
        <taxon>Haptista</taxon>
        <taxon>Haptophyta</taxon>
        <taxon>Prymnesiophyceae</taxon>
        <taxon>Prymnesiales</taxon>
        <taxon>Chrysochromulinaceae</taxon>
        <taxon>Chrysochromulina</taxon>
    </lineage>
</organism>
<feature type="compositionally biased region" description="Low complexity" evidence="1">
    <location>
        <begin position="1"/>
        <end position="29"/>
    </location>
</feature>
<keyword evidence="3" id="KW-1185">Reference proteome</keyword>
<name>A0A0M0LS11_9EUKA</name>
<protein>
    <submittedName>
        <fullName evidence="2">Uncharacterized protein</fullName>
    </submittedName>
</protein>
<sequence>KVTSPPKQQPKQGPSSSNSTSTSTSSNSSLLPACSTSKLEEAPCMRAHPPSRRCCLSSGRPASVTEADRATASCMPSSSSYQSSASCGRLRLLSPERCGVDRSIAGAGRAAGEQASCRPKYTASWRNMSRRWTHSMSSHRCSGALWLHWPCELVRICLLRLPDCEKRLPQPSWLQAYGRSPVCVRL</sequence>
<evidence type="ECO:0000256" key="1">
    <source>
        <dbReference type="SAM" id="MobiDB-lite"/>
    </source>
</evidence>
<dbReference type="Proteomes" id="UP000037460">
    <property type="component" value="Unassembled WGS sequence"/>
</dbReference>
<comment type="caution">
    <text evidence="2">The sequence shown here is derived from an EMBL/GenBank/DDBJ whole genome shotgun (WGS) entry which is preliminary data.</text>
</comment>
<accession>A0A0M0LS11</accession>
<feature type="region of interest" description="Disordered" evidence="1">
    <location>
        <begin position="1"/>
        <end position="32"/>
    </location>
</feature>
<feature type="non-terminal residue" evidence="2">
    <location>
        <position position="1"/>
    </location>
</feature>
<proteinExistence type="predicted"/>